<dbReference type="PROSITE" id="PS01124">
    <property type="entry name" value="HTH_ARAC_FAMILY_2"/>
    <property type="match status" value="1"/>
</dbReference>
<keyword evidence="2" id="KW-0238">DNA-binding</keyword>
<dbReference type="GO" id="GO:0043565">
    <property type="term" value="F:sequence-specific DNA binding"/>
    <property type="evidence" value="ECO:0007669"/>
    <property type="project" value="InterPro"/>
</dbReference>
<reference evidence="5 6" key="1">
    <citation type="submission" date="2020-08" db="EMBL/GenBank/DDBJ databases">
        <title>Cohnella phylogeny.</title>
        <authorList>
            <person name="Dunlap C."/>
        </authorList>
    </citation>
    <scope>NUCLEOTIDE SEQUENCE [LARGE SCALE GENOMIC DNA]</scope>
    <source>
        <strain evidence="5 6">DSM 25241</strain>
    </source>
</reference>
<evidence type="ECO:0000256" key="3">
    <source>
        <dbReference type="ARBA" id="ARBA00023163"/>
    </source>
</evidence>
<dbReference type="Gene3D" id="1.10.10.60">
    <property type="entry name" value="Homeodomain-like"/>
    <property type="match status" value="1"/>
</dbReference>
<dbReference type="Pfam" id="PF02311">
    <property type="entry name" value="AraC_binding"/>
    <property type="match status" value="1"/>
</dbReference>
<dbReference type="SMART" id="SM00342">
    <property type="entry name" value="HTH_ARAC"/>
    <property type="match status" value="1"/>
</dbReference>
<dbReference type="Pfam" id="PF12833">
    <property type="entry name" value="HTH_18"/>
    <property type="match status" value="1"/>
</dbReference>
<dbReference type="InterPro" id="IPR009057">
    <property type="entry name" value="Homeodomain-like_sf"/>
</dbReference>
<keyword evidence="3" id="KW-0804">Transcription</keyword>
<dbReference type="PANTHER" id="PTHR46796">
    <property type="entry name" value="HTH-TYPE TRANSCRIPTIONAL ACTIVATOR RHAS-RELATED"/>
    <property type="match status" value="1"/>
</dbReference>
<feature type="domain" description="HTH araC/xylS-type" evidence="4">
    <location>
        <begin position="165"/>
        <end position="262"/>
    </location>
</feature>
<dbReference type="SUPFAM" id="SSF46689">
    <property type="entry name" value="Homeodomain-like"/>
    <property type="match status" value="2"/>
</dbReference>
<name>A0A841SZD9_9BACL</name>
<organism evidence="5 6">
    <name type="scientific">Cohnella thailandensis</name>
    <dbReference type="NCBI Taxonomy" id="557557"/>
    <lineage>
        <taxon>Bacteria</taxon>
        <taxon>Bacillati</taxon>
        <taxon>Bacillota</taxon>
        <taxon>Bacilli</taxon>
        <taxon>Bacillales</taxon>
        <taxon>Paenibacillaceae</taxon>
        <taxon>Cohnella</taxon>
    </lineage>
</organism>
<dbReference type="InterPro" id="IPR037923">
    <property type="entry name" value="HTH-like"/>
</dbReference>
<keyword evidence="6" id="KW-1185">Reference proteome</keyword>
<dbReference type="Proteomes" id="UP000535838">
    <property type="component" value="Unassembled WGS sequence"/>
</dbReference>
<dbReference type="AlphaFoldDB" id="A0A841SZD9"/>
<dbReference type="SUPFAM" id="SSF51215">
    <property type="entry name" value="Regulatory protein AraC"/>
    <property type="match status" value="1"/>
</dbReference>
<dbReference type="GO" id="GO:0003700">
    <property type="term" value="F:DNA-binding transcription factor activity"/>
    <property type="evidence" value="ECO:0007669"/>
    <property type="project" value="InterPro"/>
</dbReference>
<proteinExistence type="predicted"/>
<evidence type="ECO:0000259" key="4">
    <source>
        <dbReference type="PROSITE" id="PS01124"/>
    </source>
</evidence>
<evidence type="ECO:0000256" key="2">
    <source>
        <dbReference type="ARBA" id="ARBA00023125"/>
    </source>
</evidence>
<dbReference type="InterPro" id="IPR003313">
    <property type="entry name" value="AraC-bd"/>
</dbReference>
<evidence type="ECO:0000256" key="1">
    <source>
        <dbReference type="ARBA" id="ARBA00023015"/>
    </source>
</evidence>
<evidence type="ECO:0000313" key="5">
    <source>
        <dbReference type="EMBL" id="MBB6634151.1"/>
    </source>
</evidence>
<dbReference type="EMBL" id="JACJVQ010000006">
    <property type="protein sequence ID" value="MBB6634151.1"/>
    <property type="molecule type" value="Genomic_DNA"/>
</dbReference>
<dbReference type="RefSeq" id="WP_185119384.1">
    <property type="nucleotide sequence ID" value="NZ_JACJVQ010000006.1"/>
</dbReference>
<evidence type="ECO:0000313" key="6">
    <source>
        <dbReference type="Proteomes" id="UP000535838"/>
    </source>
</evidence>
<comment type="caution">
    <text evidence="5">The sequence shown here is derived from an EMBL/GenBank/DDBJ whole genome shotgun (WGS) entry which is preliminary data.</text>
</comment>
<dbReference type="InterPro" id="IPR050204">
    <property type="entry name" value="AraC_XylS_family_regulators"/>
</dbReference>
<sequence>MNPNVSSSTLTYHKSILHGVEIKRCRQTYQSYKPHVHNELSIGYIEEGSTQVDFERETIPFRQGDGIVIPPLVSHCCSPTDIRQWRFVMLYIDPRYYESSLRFDQVMKLYGDPLRQVTDFIRLLETEEDKDILESRLIELLAELGEPLTEDTHPSDEGYQAERIMEIRNWLVNRFQENWTLETLEDTFGLSRFTIIRQFKRRFHTTPRAFQLQLKVAASKKLLAEGVEPFEIIEQVGFYDQAHFIREFKKMTGVTPKGYLQSL</sequence>
<dbReference type="InterPro" id="IPR018060">
    <property type="entry name" value="HTH_AraC"/>
</dbReference>
<keyword evidence="1" id="KW-0805">Transcription regulation</keyword>
<dbReference type="Gene3D" id="2.60.120.10">
    <property type="entry name" value="Jelly Rolls"/>
    <property type="match status" value="1"/>
</dbReference>
<protein>
    <submittedName>
        <fullName evidence="5">AraC family transcriptional regulator</fullName>
    </submittedName>
</protein>
<gene>
    <name evidence="5" type="ORF">H7B67_08525</name>
</gene>
<dbReference type="InterPro" id="IPR014710">
    <property type="entry name" value="RmlC-like_jellyroll"/>
</dbReference>
<accession>A0A841SZD9</accession>